<dbReference type="RefSeq" id="WP_055662409.1">
    <property type="nucleotide sequence ID" value="NZ_CYPR01000043.1"/>
</dbReference>
<keyword evidence="2" id="KW-1185">Reference proteome</keyword>
<dbReference type="OrthoDB" id="7658657at2"/>
<accession>A0A0M7B6S5</accession>
<proteinExistence type="predicted"/>
<dbReference type="PROSITE" id="PS51257">
    <property type="entry name" value="PROKAR_LIPOPROTEIN"/>
    <property type="match status" value="1"/>
</dbReference>
<gene>
    <name evidence="1" type="ORF">JSE7799_00746</name>
</gene>
<dbReference type="AlphaFoldDB" id="A0A0M7B6S5"/>
<name>A0A0M7B6S5_9RHOB</name>
<evidence type="ECO:0000313" key="2">
    <source>
        <dbReference type="Proteomes" id="UP000049455"/>
    </source>
</evidence>
<dbReference type="STRING" id="313367.JSE7799_00746"/>
<organism evidence="1 2">
    <name type="scientific">Jannaschia seosinensis</name>
    <dbReference type="NCBI Taxonomy" id="313367"/>
    <lineage>
        <taxon>Bacteria</taxon>
        <taxon>Pseudomonadati</taxon>
        <taxon>Pseudomonadota</taxon>
        <taxon>Alphaproteobacteria</taxon>
        <taxon>Rhodobacterales</taxon>
        <taxon>Roseobacteraceae</taxon>
        <taxon>Jannaschia</taxon>
    </lineage>
</organism>
<sequence>MRPLLCLIPLALVACIPVGTPEPAPGARAIPEGEVGVVSVRATPSKLTVRLSDGAVCEGFRPEEEPGGWSGVTGGCPYALPYTVTFKQGGVAQRYVIEAPQLPLGEDGVPGPRAEVFVTDVDGVRRLFMSPLDANVRFGPPPGEADPTG</sequence>
<protein>
    <submittedName>
        <fullName evidence="1">Uncharacterized protein</fullName>
    </submittedName>
</protein>
<evidence type="ECO:0000313" key="1">
    <source>
        <dbReference type="EMBL" id="CUH26711.1"/>
    </source>
</evidence>
<dbReference type="Proteomes" id="UP000049455">
    <property type="component" value="Unassembled WGS sequence"/>
</dbReference>
<dbReference type="EMBL" id="CYPR01000043">
    <property type="protein sequence ID" value="CUH26711.1"/>
    <property type="molecule type" value="Genomic_DNA"/>
</dbReference>
<reference evidence="1 2" key="1">
    <citation type="submission" date="2015-09" db="EMBL/GenBank/DDBJ databases">
        <authorList>
            <person name="Jackson K.R."/>
            <person name="Lunt B.L."/>
            <person name="Fisher J.N.B."/>
            <person name="Gardner A.V."/>
            <person name="Bailey M.E."/>
            <person name="Deus L.M."/>
            <person name="Earl A.S."/>
            <person name="Gibby P.D."/>
            <person name="Hartmann K.A."/>
            <person name="Liu J.E."/>
            <person name="Manci A.M."/>
            <person name="Nielsen D.A."/>
            <person name="Solomon M.B."/>
            <person name="Breakwell D.P."/>
            <person name="Burnett S.H."/>
            <person name="Grose J.H."/>
        </authorList>
    </citation>
    <scope>NUCLEOTIDE SEQUENCE [LARGE SCALE GENOMIC DNA]</scope>
    <source>
        <strain evidence="1 2">CECT 7799</strain>
    </source>
</reference>